<keyword evidence="7" id="KW-0686">Riboflavin biosynthesis</keyword>
<dbReference type="InterPro" id="IPR023366">
    <property type="entry name" value="ATP_synth_asu-like_sf"/>
</dbReference>
<dbReference type="Proteomes" id="UP001165063">
    <property type="component" value="Unassembled WGS sequence"/>
</dbReference>
<feature type="repeat" description="Lumazine-binding" evidence="10">
    <location>
        <begin position="104"/>
        <end position="203"/>
    </location>
</feature>
<dbReference type="EMBL" id="BSXU01002274">
    <property type="protein sequence ID" value="GMG35990.1"/>
    <property type="molecule type" value="Genomic_DNA"/>
</dbReference>
<evidence type="ECO:0000256" key="10">
    <source>
        <dbReference type="PROSITE-ProRule" id="PRU00524"/>
    </source>
</evidence>
<reference evidence="12" key="1">
    <citation type="submission" date="2023-04" db="EMBL/GenBank/DDBJ databases">
        <title>Ambrosiozyma monospora NBRC 1965.</title>
        <authorList>
            <person name="Ichikawa N."/>
            <person name="Sato H."/>
            <person name="Tonouchi N."/>
        </authorList>
    </citation>
    <scope>NUCLEOTIDE SEQUENCE</scope>
    <source>
        <strain evidence="12">NBRC 1965</strain>
    </source>
</reference>
<protein>
    <recommendedName>
        <fullName evidence="6">Riboflavin synthase</fullName>
        <ecNumber evidence="5">2.5.1.9</ecNumber>
    </recommendedName>
</protein>
<dbReference type="NCBIfam" id="TIGR00187">
    <property type="entry name" value="ribE"/>
    <property type="match status" value="1"/>
</dbReference>
<comment type="pathway">
    <text evidence="3">Cofactor biosynthesis; riboflavin biosynthesis; riboflavin from 2-hydroxy-3-oxobutyl phosphate and 5-amino-6-(D-ribitylamino)uracil: step 2/2.</text>
</comment>
<evidence type="ECO:0000256" key="2">
    <source>
        <dbReference type="ARBA" id="ARBA00002803"/>
    </source>
</evidence>
<comment type="caution">
    <text evidence="12">The sequence shown here is derived from an EMBL/GenBank/DDBJ whole genome shotgun (WGS) entry which is preliminary data.</text>
</comment>
<feature type="domain" description="Lumazine-binding" evidence="11">
    <location>
        <begin position="104"/>
        <end position="203"/>
    </location>
</feature>
<evidence type="ECO:0000256" key="1">
    <source>
        <dbReference type="ARBA" id="ARBA00000968"/>
    </source>
</evidence>
<evidence type="ECO:0000256" key="9">
    <source>
        <dbReference type="ARBA" id="ARBA00022737"/>
    </source>
</evidence>
<dbReference type="PIRSF" id="PIRSF000498">
    <property type="entry name" value="Riboflavin_syn_A"/>
    <property type="match status" value="1"/>
</dbReference>
<feature type="repeat" description="Lumazine-binding" evidence="10">
    <location>
        <begin position="1"/>
        <end position="103"/>
    </location>
</feature>
<dbReference type="EC" id="2.5.1.9" evidence="5"/>
<keyword evidence="8" id="KW-0808">Transferase</keyword>
<dbReference type="InterPro" id="IPR026017">
    <property type="entry name" value="Lumazine-bd_dom"/>
</dbReference>
<keyword evidence="13" id="KW-1185">Reference proteome</keyword>
<dbReference type="Pfam" id="PF00677">
    <property type="entry name" value="Lum_binding"/>
    <property type="match status" value="2"/>
</dbReference>
<evidence type="ECO:0000256" key="3">
    <source>
        <dbReference type="ARBA" id="ARBA00004887"/>
    </source>
</evidence>
<dbReference type="CDD" id="cd00402">
    <property type="entry name" value="Riboflavin_synthase_like"/>
    <property type="match status" value="1"/>
</dbReference>
<dbReference type="OrthoDB" id="10258924at2759"/>
<evidence type="ECO:0000256" key="5">
    <source>
        <dbReference type="ARBA" id="ARBA00012827"/>
    </source>
</evidence>
<comment type="catalytic activity">
    <reaction evidence="1">
        <text>2 6,7-dimethyl-8-(1-D-ribityl)lumazine + H(+) = 5-amino-6-(D-ribitylamino)uracil + riboflavin</text>
        <dbReference type="Rhea" id="RHEA:20772"/>
        <dbReference type="ChEBI" id="CHEBI:15378"/>
        <dbReference type="ChEBI" id="CHEBI:15934"/>
        <dbReference type="ChEBI" id="CHEBI:57986"/>
        <dbReference type="ChEBI" id="CHEBI:58201"/>
        <dbReference type="EC" id="2.5.1.9"/>
    </reaction>
</comment>
<dbReference type="NCBIfam" id="NF006767">
    <property type="entry name" value="PRK09289.1"/>
    <property type="match status" value="1"/>
</dbReference>
<sequence length="235" mass="25672">MFTGLVEIIGQVSEYSTQDTSESGGNGVSITISKAAEILGDCHLGDSIAVNGTCLTVTEFNKDSFKVGVSQETLRKTNLGDLKAGVNVNLERAVTSDVRLGGHVVQGHVDTIATIISRTPDGNSIVFEFELRDKRFINYIVHKGFIAVDGTSLTVVDVDYKLARFKIMMIAHTQTRVVLPQKAIGDSVNIEVDLTGKLIERQIETQLENQLQNEDSALQKLVNRLIDEKIAKLKA</sequence>
<dbReference type="InterPro" id="IPR001783">
    <property type="entry name" value="Lumazine-bd"/>
</dbReference>
<dbReference type="FunFam" id="2.40.30.20:FF:000004">
    <property type="entry name" value="Riboflavin synthase, alpha subunit"/>
    <property type="match status" value="1"/>
</dbReference>
<accession>A0A9W6Z0X6</accession>
<evidence type="ECO:0000259" key="11">
    <source>
        <dbReference type="PROSITE" id="PS51177"/>
    </source>
</evidence>
<comment type="function">
    <text evidence="2">Catalyzes the dismutation of two molecules of 6,7-dimethyl-8-ribityllumazine, resulting in the formation of riboflavin and 5-amino-6-(D-ribitylamino)uracil.</text>
</comment>
<evidence type="ECO:0000256" key="4">
    <source>
        <dbReference type="ARBA" id="ARBA00011233"/>
    </source>
</evidence>
<keyword evidence="9" id="KW-0677">Repeat</keyword>
<comment type="subunit">
    <text evidence="4">Homotrimer.</text>
</comment>
<evidence type="ECO:0000313" key="12">
    <source>
        <dbReference type="EMBL" id="GMG35990.1"/>
    </source>
</evidence>
<dbReference type="InterPro" id="IPR017938">
    <property type="entry name" value="Riboflavin_synthase-like_b-brl"/>
</dbReference>
<dbReference type="GO" id="GO:0004746">
    <property type="term" value="F:riboflavin synthase activity"/>
    <property type="evidence" value="ECO:0007669"/>
    <property type="project" value="UniProtKB-EC"/>
</dbReference>
<dbReference type="PROSITE" id="PS51177">
    <property type="entry name" value="LUMAZINE_BIND"/>
    <property type="match status" value="2"/>
</dbReference>
<organism evidence="12 13">
    <name type="scientific">Ambrosiozyma monospora</name>
    <name type="common">Yeast</name>
    <name type="synonym">Endomycopsis monosporus</name>
    <dbReference type="NCBI Taxonomy" id="43982"/>
    <lineage>
        <taxon>Eukaryota</taxon>
        <taxon>Fungi</taxon>
        <taxon>Dikarya</taxon>
        <taxon>Ascomycota</taxon>
        <taxon>Saccharomycotina</taxon>
        <taxon>Pichiomycetes</taxon>
        <taxon>Pichiales</taxon>
        <taxon>Pichiaceae</taxon>
        <taxon>Ambrosiozyma</taxon>
    </lineage>
</organism>
<evidence type="ECO:0000313" key="13">
    <source>
        <dbReference type="Proteomes" id="UP001165063"/>
    </source>
</evidence>
<proteinExistence type="predicted"/>
<dbReference type="Gene3D" id="2.40.30.20">
    <property type="match status" value="2"/>
</dbReference>
<dbReference type="FunFam" id="2.40.30.20:FF:000006">
    <property type="entry name" value="Riboflavin synthase, alpha subunit"/>
    <property type="match status" value="1"/>
</dbReference>
<evidence type="ECO:0000256" key="8">
    <source>
        <dbReference type="ARBA" id="ARBA00022679"/>
    </source>
</evidence>
<dbReference type="SUPFAM" id="SSF63380">
    <property type="entry name" value="Riboflavin synthase domain-like"/>
    <property type="match status" value="2"/>
</dbReference>
<gene>
    <name evidence="12" type="ORF">Amon01_000460900</name>
</gene>
<dbReference type="PANTHER" id="PTHR21098:SF0">
    <property type="entry name" value="RIBOFLAVIN SYNTHASE"/>
    <property type="match status" value="1"/>
</dbReference>
<evidence type="ECO:0000256" key="6">
    <source>
        <dbReference type="ARBA" id="ARBA00013950"/>
    </source>
</evidence>
<dbReference type="PANTHER" id="PTHR21098">
    <property type="entry name" value="RIBOFLAVIN SYNTHASE ALPHA CHAIN"/>
    <property type="match status" value="1"/>
</dbReference>
<name>A0A9W6Z0X6_AMBMO</name>
<feature type="domain" description="Lumazine-binding" evidence="11">
    <location>
        <begin position="1"/>
        <end position="103"/>
    </location>
</feature>
<dbReference type="GO" id="GO:0009231">
    <property type="term" value="P:riboflavin biosynthetic process"/>
    <property type="evidence" value="ECO:0007669"/>
    <property type="project" value="UniProtKB-KW"/>
</dbReference>
<evidence type="ECO:0000256" key="7">
    <source>
        <dbReference type="ARBA" id="ARBA00022619"/>
    </source>
</evidence>
<dbReference type="AlphaFoldDB" id="A0A9W6Z0X6"/>